<evidence type="ECO:0000256" key="1">
    <source>
        <dbReference type="ARBA" id="ARBA00022801"/>
    </source>
</evidence>
<keyword evidence="2" id="KW-0645">Protease</keyword>
<dbReference type="GO" id="GO:0006508">
    <property type="term" value="P:proteolysis"/>
    <property type="evidence" value="ECO:0007669"/>
    <property type="project" value="InterPro"/>
</dbReference>
<reference evidence="9 10" key="1">
    <citation type="submission" date="2018-07" db="EMBL/GenBank/DDBJ databases">
        <title>Genome analysis of Larkinella rosea.</title>
        <authorList>
            <person name="Zhou Z."/>
            <person name="Wang G."/>
        </authorList>
    </citation>
    <scope>NUCLEOTIDE SEQUENCE [LARGE SCALE GENOMIC DNA]</scope>
    <source>
        <strain evidence="10">zzj9</strain>
    </source>
</reference>
<keyword evidence="1" id="KW-0378">Hydrolase</keyword>
<comment type="function">
    <text evidence="6">This enzyme catalyzes the hydrolysis of the N-terminal peptide bond of an N-acetylated peptide to generate an N-acetylated amino acid and a peptide with a free N-terminus. It preferentially cleaves off Ac-Ala, Ac-Met and Ac-Ser. Also, involved in the degradation of oxidized and glycated proteins.</text>
</comment>
<evidence type="ECO:0000256" key="6">
    <source>
        <dbReference type="ARBA" id="ARBA00045885"/>
    </source>
</evidence>
<dbReference type="Pfam" id="PF07676">
    <property type="entry name" value="PD40"/>
    <property type="match status" value="3"/>
</dbReference>
<sequence>MKTAFFRFVASLLLLFPVVTQAQSFPLETVRSYPFPSDLTSSAQGSRLAWVFNEQGRRNVYVAEGPDFTPRKLTNYTEDDGQEITSLAISADGKWVVYVRGGDHGSNWDEALPVNTSSSPNPIKVHIWSLPFAGGEPKSLSEGDEPLISPKNDQIAFIKGNQVWTAPIDGSSPARNLFTARGENGSIQWSPDGSRLAFVCNRGDHAFVGVFTNSETPIQWLAPSFSRDRSPRWSPDGTKIAFVRTAGAGGAPDSLLARKHQPWGIWTADVATGKALPLWQAPKTLAGSLPPTHGGTNLHWAANDRIVFLSYQDGWPHLYSMPSTGGSPLLLTPGGFMAEHIQLSPDRKWLVFSGNTGPDKQDIDRRHVVRVPVDKAAVEVLTPGAGLEWTPVVTGDGATIALISATAQRPPLPAIMLFSKGTPRLLAQNLIPANFPTNQLVTPKQVIFKAADGVTVHAQLFEPAGGPSKKPAIIYIHGGPMRQMQLGWNYSDYYSNAYAWNQYLTSLGFAVLSVNYRLGIGYGYAFHQPARGGKNGAAEYQDIQAAGEWLAKQPQIDASRIGVYGGSYGGYLTALALGHDSKLFAAGVDIHGVHDMTNERTEQVSYQIEQIPDAKLAAKVAFESSPISVVNTWTSPVLIIHGDDDRNVRVSQSTDLVRRLEAKGVPMETMIIVDDTHHWMRHANALKVGNATADFFKRKLLKTGK</sequence>
<dbReference type="SUPFAM" id="SSF53474">
    <property type="entry name" value="alpha/beta-Hydrolases"/>
    <property type="match status" value="1"/>
</dbReference>
<name>A0A368JNJ6_9BACT</name>
<dbReference type="InterPro" id="IPR002471">
    <property type="entry name" value="Pept_S9_AS"/>
</dbReference>
<evidence type="ECO:0000256" key="7">
    <source>
        <dbReference type="SAM" id="SignalP"/>
    </source>
</evidence>
<evidence type="ECO:0000256" key="5">
    <source>
        <dbReference type="ARBA" id="ARBA00032596"/>
    </source>
</evidence>
<dbReference type="Gene3D" id="2.120.10.30">
    <property type="entry name" value="TolB, C-terminal domain"/>
    <property type="match status" value="2"/>
</dbReference>
<dbReference type="InterPro" id="IPR011659">
    <property type="entry name" value="WD40"/>
</dbReference>
<dbReference type="SUPFAM" id="SSF82171">
    <property type="entry name" value="DPP6 N-terminal domain-like"/>
    <property type="match status" value="1"/>
</dbReference>
<keyword evidence="2" id="KW-0720">Serine protease</keyword>
<feature type="chain" id="PRO_5016892386" description="Acyl-peptide hydrolase" evidence="7">
    <location>
        <begin position="23"/>
        <end position="705"/>
    </location>
</feature>
<dbReference type="GO" id="GO:0004252">
    <property type="term" value="F:serine-type endopeptidase activity"/>
    <property type="evidence" value="ECO:0007669"/>
    <property type="project" value="InterPro"/>
</dbReference>
<proteinExistence type="predicted"/>
<dbReference type="EMBL" id="QOWE01000010">
    <property type="protein sequence ID" value="RCR69072.1"/>
    <property type="molecule type" value="Genomic_DNA"/>
</dbReference>
<dbReference type="InterPro" id="IPR011042">
    <property type="entry name" value="6-blade_b-propeller_TolB-like"/>
</dbReference>
<evidence type="ECO:0000256" key="3">
    <source>
        <dbReference type="ARBA" id="ARBA00022990"/>
    </source>
</evidence>
<dbReference type="Pfam" id="PF00326">
    <property type="entry name" value="Peptidase_S9"/>
    <property type="match status" value="1"/>
</dbReference>
<dbReference type="PANTHER" id="PTHR42776:SF27">
    <property type="entry name" value="DIPEPTIDYL PEPTIDASE FAMILY MEMBER 6"/>
    <property type="match status" value="1"/>
</dbReference>
<dbReference type="InterPro" id="IPR001375">
    <property type="entry name" value="Peptidase_S9_cat"/>
</dbReference>
<keyword evidence="10" id="KW-1185">Reference proteome</keyword>
<evidence type="ECO:0000313" key="10">
    <source>
        <dbReference type="Proteomes" id="UP000253383"/>
    </source>
</evidence>
<evidence type="ECO:0000256" key="4">
    <source>
        <dbReference type="ARBA" id="ARBA00032284"/>
    </source>
</evidence>
<evidence type="ECO:0000259" key="8">
    <source>
        <dbReference type="Pfam" id="PF00326"/>
    </source>
</evidence>
<dbReference type="InterPro" id="IPR029058">
    <property type="entry name" value="AB_hydrolase_fold"/>
</dbReference>
<evidence type="ECO:0000256" key="2">
    <source>
        <dbReference type="ARBA" id="ARBA00022825"/>
    </source>
</evidence>
<dbReference type="PANTHER" id="PTHR42776">
    <property type="entry name" value="SERINE PEPTIDASE S9 FAMILY MEMBER"/>
    <property type="match status" value="1"/>
</dbReference>
<dbReference type="AlphaFoldDB" id="A0A368JNJ6"/>
<gene>
    <name evidence="9" type="ORF">DUE52_14410</name>
</gene>
<comment type="caution">
    <text evidence="9">The sequence shown here is derived from an EMBL/GenBank/DDBJ whole genome shotgun (WGS) entry which is preliminary data.</text>
</comment>
<keyword evidence="3" id="KW-0007">Acetylation</keyword>
<dbReference type="Gene3D" id="3.40.50.1820">
    <property type="entry name" value="alpha/beta hydrolase"/>
    <property type="match status" value="1"/>
</dbReference>
<protein>
    <recommendedName>
        <fullName evidence="5">Acyl-peptide hydrolase</fullName>
    </recommendedName>
    <alternativeName>
        <fullName evidence="4">Acylaminoacyl-peptidase</fullName>
    </alternativeName>
</protein>
<feature type="signal peptide" evidence="7">
    <location>
        <begin position="1"/>
        <end position="22"/>
    </location>
</feature>
<accession>A0A368JNJ6</accession>
<organism evidence="9 10">
    <name type="scientific">Larkinella punicea</name>
    <dbReference type="NCBI Taxonomy" id="2315727"/>
    <lineage>
        <taxon>Bacteria</taxon>
        <taxon>Pseudomonadati</taxon>
        <taxon>Bacteroidota</taxon>
        <taxon>Cytophagia</taxon>
        <taxon>Cytophagales</taxon>
        <taxon>Spirosomataceae</taxon>
        <taxon>Larkinella</taxon>
    </lineage>
</organism>
<evidence type="ECO:0000313" key="9">
    <source>
        <dbReference type="EMBL" id="RCR69072.1"/>
    </source>
</evidence>
<dbReference type="PROSITE" id="PS00708">
    <property type="entry name" value="PRO_ENDOPEP_SER"/>
    <property type="match status" value="1"/>
</dbReference>
<feature type="domain" description="Peptidase S9 prolyl oligopeptidase catalytic" evidence="8">
    <location>
        <begin position="499"/>
        <end position="700"/>
    </location>
</feature>
<dbReference type="RefSeq" id="WP_114406709.1">
    <property type="nucleotide sequence ID" value="NZ_QOWE01000010.1"/>
</dbReference>
<keyword evidence="7" id="KW-0732">Signal</keyword>
<dbReference type="Proteomes" id="UP000253383">
    <property type="component" value="Unassembled WGS sequence"/>
</dbReference>
<dbReference type="OrthoDB" id="9812921at2"/>